<evidence type="ECO:0000313" key="3">
    <source>
        <dbReference type="EMBL" id="ANE48397.1"/>
    </source>
</evidence>
<dbReference type="RefSeq" id="WP_068610195.1">
    <property type="nucleotide sequence ID" value="NZ_CP011388.1"/>
</dbReference>
<dbReference type="Gene3D" id="3.90.1200.10">
    <property type="match status" value="1"/>
</dbReference>
<evidence type="ECO:0000256" key="1">
    <source>
        <dbReference type="ARBA" id="ARBA00038240"/>
    </source>
</evidence>
<dbReference type="PATRIC" id="fig|1178515.4.peg.4319"/>
<dbReference type="KEGG" id="pswu:SY83_21320"/>
<protein>
    <recommendedName>
        <fullName evidence="2">Aminoglycoside phosphotransferase domain-containing protein</fullName>
    </recommendedName>
</protein>
<dbReference type="InterPro" id="IPR011009">
    <property type="entry name" value="Kinase-like_dom_sf"/>
</dbReference>
<keyword evidence="4" id="KW-1185">Reference proteome</keyword>
<dbReference type="PANTHER" id="PTHR21064">
    <property type="entry name" value="AMINOGLYCOSIDE PHOSPHOTRANSFERASE DOMAIN-CONTAINING PROTEIN-RELATED"/>
    <property type="match status" value="1"/>
</dbReference>
<dbReference type="InterPro" id="IPR002575">
    <property type="entry name" value="Aminoglycoside_PTrfase"/>
</dbReference>
<dbReference type="OrthoDB" id="4030632at2"/>
<comment type="similarity">
    <text evidence="1">Belongs to the pseudomonas-type ThrB family.</text>
</comment>
<dbReference type="GO" id="GO:0004413">
    <property type="term" value="F:homoserine kinase activity"/>
    <property type="evidence" value="ECO:0007669"/>
    <property type="project" value="TreeGrafter"/>
</dbReference>
<dbReference type="InterPro" id="IPR050249">
    <property type="entry name" value="Pseudomonas-type_ThrB"/>
</dbReference>
<dbReference type="SUPFAM" id="SSF56112">
    <property type="entry name" value="Protein kinase-like (PK-like)"/>
    <property type="match status" value="1"/>
</dbReference>
<dbReference type="Proteomes" id="UP000076927">
    <property type="component" value="Chromosome"/>
</dbReference>
<dbReference type="EMBL" id="CP011388">
    <property type="protein sequence ID" value="ANE48397.1"/>
    <property type="molecule type" value="Genomic_DNA"/>
</dbReference>
<name>A0A172TNK2_9BACL</name>
<dbReference type="AlphaFoldDB" id="A0A172TNK2"/>
<organism evidence="3 4">
    <name type="scientific">Paenibacillus swuensis</name>
    <dbReference type="NCBI Taxonomy" id="1178515"/>
    <lineage>
        <taxon>Bacteria</taxon>
        <taxon>Bacillati</taxon>
        <taxon>Bacillota</taxon>
        <taxon>Bacilli</taxon>
        <taxon>Bacillales</taxon>
        <taxon>Paenibacillaceae</taxon>
        <taxon>Paenibacillus</taxon>
    </lineage>
</organism>
<dbReference type="STRING" id="1178515.SY83_21320"/>
<evidence type="ECO:0000259" key="2">
    <source>
        <dbReference type="Pfam" id="PF01636"/>
    </source>
</evidence>
<gene>
    <name evidence="3" type="ORF">SY83_21320</name>
</gene>
<proteinExistence type="inferred from homology"/>
<accession>A0A172TNK2</accession>
<evidence type="ECO:0000313" key="4">
    <source>
        <dbReference type="Proteomes" id="UP000076927"/>
    </source>
</evidence>
<dbReference type="Pfam" id="PF01636">
    <property type="entry name" value="APH"/>
    <property type="match status" value="1"/>
</dbReference>
<feature type="domain" description="Aminoglycoside phosphotransferase" evidence="2">
    <location>
        <begin position="32"/>
        <end position="258"/>
    </location>
</feature>
<reference evidence="3 4" key="1">
    <citation type="submission" date="2015-01" db="EMBL/GenBank/DDBJ databases">
        <title>Paenibacillus swuensis/DY6/whole genome sequencing.</title>
        <authorList>
            <person name="Kim M.K."/>
            <person name="Srinivasan S."/>
            <person name="Lee J.-J."/>
        </authorList>
    </citation>
    <scope>NUCLEOTIDE SEQUENCE [LARGE SCALE GENOMIC DNA]</scope>
    <source>
        <strain evidence="3 4">DY6</strain>
    </source>
</reference>
<dbReference type="GO" id="GO:0009088">
    <property type="term" value="P:threonine biosynthetic process"/>
    <property type="evidence" value="ECO:0007669"/>
    <property type="project" value="TreeGrafter"/>
</dbReference>
<sequence length="347" mass="39254">MEQEVEVLFGEHILNEAASRFGLTRGSWSKLGDFENYVYEADRQNTPTILRLTHSSHRSLAEVISELDWIAFLSSSGMENEIAGFIPSLNGLSAEKIQAGSSYFIACLFHKAPGVRPDPNNPAQYNTHLFKTWGAVTGRMHRISQLYSPETNGVQPRLAWDEDVMITGAGAFIPAEDIIVGERLQMLISKLRDLPQVAGSYGLIHSDIHSGNFFTDEGRITVFDFDDAMNTWFIHDVAIPLYYSVSRGAPANYGEDRSAFARVYFKAFWEGYSEEFTLSPAWLDVLPLFLQLRDIILYLVLRKKRDVESMPERLKTWYTEIRERIIHGQTLVDLDFRALAAEGAATT</sequence>
<dbReference type="PANTHER" id="PTHR21064:SF6">
    <property type="entry name" value="AMINOGLYCOSIDE PHOSPHOTRANSFERASE DOMAIN-CONTAINING PROTEIN"/>
    <property type="match status" value="1"/>
</dbReference>